<feature type="transmembrane region" description="Helical" evidence="2">
    <location>
        <begin position="93"/>
        <end position="111"/>
    </location>
</feature>
<proteinExistence type="predicted"/>
<dbReference type="PANTHER" id="PTHR36838">
    <property type="entry name" value="AUXIN EFFLUX CARRIER FAMILY PROTEIN"/>
    <property type="match status" value="1"/>
</dbReference>
<dbReference type="AlphaFoldDB" id="A0A917JCX0"/>
<reference evidence="3" key="2">
    <citation type="submission" date="2020-09" db="EMBL/GenBank/DDBJ databases">
        <authorList>
            <person name="Sun Q."/>
            <person name="Sedlacek I."/>
        </authorList>
    </citation>
    <scope>NUCLEOTIDE SEQUENCE</scope>
    <source>
        <strain evidence="3">CCM 8433</strain>
    </source>
</reference>
<evidence type="ECO:0000256" key="2">
    <source>
        <dbReference type="SAM" id="Phobius"/>
    </source>
</evidence>
<feature type="transmembrane region" description="Helical" evidence="2">
    <location>
        <begin position="189"/>
        <end position="209"/>
    </location>
</feature>
<feature type="transmembrane region" description="Helical" evidence="2">
    <location>
        <begin position="247"/>
        <end position="270"/>
    </location>
</feature>
<keyword evidence="2" id="KW-0472">Membrane</keyword>
<feature type="transmembrane region" description="Helical" evidence="2">
    <location>
        <begin position="221"/>
        <end position="241"/>
    </location>
</feature>
<gene>
    <name evidence="3" type="ORF">GCM10011482_00950</name>
</gene>
<feature type="transmembrane region" description="Helical" evidence="2">
    <location>
        <begin position="61"/>
        <end position="81"/>
    </location>
</feature>
<dbReference type="Proteomes" id="UP000622610">
    <property type="component" value="Unassembled WGS sequence"/>
</dbReference>
<dbReference type="PANTHER" id="PTHR36838:SF3">
    <property type="entry name" value="TRANSPORTER AUXIN EFFLUX CARRIER EC FAMILY"/>
    <property type="match status" value="1"/>
</dbReference>
<feature type="transmembrane region" description="Helical" evidence="2">
    <location>
        <begin position="277"/>
        <end position="300"/>
    </location>
</feature>
<dbReference type="EMBL" id="BMDT01000001">
    <property type="protein sequence ID" value="GGI64441.1"/>
    <property type="molecule type" value="Genomic_DNA"/>
</dbReference>
<sequence>MSAIIWQSVSLFFMIFLGFIMKRVGILTKSDGTMIARVIMNITLPAVIIVNFATLSIEKGLLLFILAGVLWFSLQLTIAYFYTRHRERTSKVLFLFGTSGFNIGNFTLPFVQSVAPLGIPLVSMFDVGNNLLLSGANKIIVDRITGDSKKIHLKNSLVQLAKSVPFMIYLIMFFLRYFEWSIPEFVLTLTQPVAASNVFLSMFMIGLYLEFRLPKDSIKEVFEVLILRYGLGAIMIAIITLSPLDNLTKSMLCLLALTPIPLFSIMLAVVSGVKEEVLGFAASISFLISLPLMTLVLLIFH</sequence>
<evidence type="ECO:0000313" key="3">
    <source>
        <dbReference type="EMBL" id="GGI64441.1"/>
    </source>
</evidence>
<keyword evidence="2" id="KW-1133">Transmembrane helix</keyword>
<comment type="caution">
    <text evidence="3">The sequence shown here is derived from an EMBL/GenBank/DDBJ whole genome shotgun (WGS) entry which is preliminary data.</text>
</comment>
<dbReference type="RefSeq" id="WP_188366303.1">
    <property type="nucleotide sequence ID" value="NZ_BMDT01000001.1"/>
</dbReference>
<evidence type="ECO:0000313" key="4">
    <source>
        <dbReference type="Proteomes" id="UP000622610"/>
    </source>
</evidence>
<feature type="transmembrane region" description="Helical" evidence="2">
    <location>
        <begin position="38"/>
        <end position="55"/>
    </location>
</feature>
<feature type="transmembrane region" description="Helical" evidence="2">
    <location>
        <begin position="157"/>
        <end position="177"/>
    </location>
</feature>
<keyword evidence="1" id="KW-0813">Transport</keyword>
<evidence type="ECO:0000256" key="1">
    <source>
        <dbReference type="ARBA" id="ARBA00022448"/>
    </source>
</evidence>
<keyword evidence="4" id="KW-1185">Reference proteome</keyword>
<feature type="transmembrane region" description="Helical" evidence="2">
    <location>
        <begin position="6"/>
        <end position="26"/>
    </location>
</feature>
<protein>
    <submittedName>
        <fullName evidence="3">Permease</fullName>
    </submittedName>
</protein>
<keyword evidence="2" id="KW-0812">Transmembrane</keyword>
<name>A0A917JCX0_9ENTE</name>
<accession>A0A917JCX0</accession>
<reference evidence="3" key="1">
    <citation type="journal article" date="2014" name="Int. J. Syst. Evol. Microbiol.">
        <title>Complete genome sequence of Corynebacterium casei LMG S-19264T (=DSM 44701T), isolated from a smear-ripened cheese.</title>
        <authorList>
            <consortium name="US DOE Joint Genome Institute (JGI-PGF)"/>
            <person name="Walter F."/>
            <person name="Albersmeier A."/>
            <person name="Kalinowski J."/>
            <person name="Ruckert C."/>
        </authorList>
    </citation>
    <scope>NUCLEOTIDE SEQUENCE</scope>
    <source>
        <strain evidence="3">CCM 8433</strain>
    </source>
</reference>
<organism evidence="3 4">
    <name type="scientific">Enterococcus alcedinis</name>
    <dbReference type="NCBI Taxonomy" id="1274384"/>
    <lineage>
        <taxon>Bacteria</taxon>
        <taxon>Bacillati</taxon>
        <taxon>Bacillota</taxon>
        <taxon>Bacilli</taxon>
        <taxon>Lactobacillales</taxon>
        <taxon>Enterococcaceae</taxon>
        <taxon>Enterococcus</taxon>
    </lineage>
</organism>